<dbReference type="EMBL" id="JANJYJ010000002">
    <property type="protein sequence ID" value="KAK3224898.1"/>
    <property type="molecule type" value="Genomic_DNA"/>
</dbReference>
<evidence type="ECO:0000313" key="3">
    <source>
        <dbReference type="Proteomes" id="UP001281410"/>
    </source>
</evidence>
<sequence length="114" mass="11735">MPKNQKYSSGKPKMFFGSRVNIGTTTRTLPPTSSSPILPSIIVSSPPPTKLSATTSRLLPFTTNSITPTLITADHVFSGAEPSGRRGGGCVVAAGTICGTMDATERAIAGLQAT</sequence>
<evidence type="ECO:0000256" key="1">
    <source>
        <dbReference type="SAM" id="MobiDB-lite"/>
    </source>
</evidence>
<dbReference type="Proteomes" id="UP001281410">
    <property type="component" value="Unassembled WGS sequence"/>
</dbReference>
<proteinExistence type="predicted"/>
<organism evidence="2 3">
    <name type="scientific">Dipteronia sinensis</name>
    <dbReference type="NCBI Taxonomy" id="43782"/>
    <lineage>
        <taxon>Eukaryota</taxon>
        <taxon>Viridiplantae</taxon>
        <taxon>Streptophyta</taxon>
        <taxon>Embryophyta</taxon>
        <taxon>Tracheophyta</taxon>
        <taxon>Spermatophyta</taxon>
        <taxon>Magnoliopsida</taxon>
        <taxon>eudicotyledons</taxon>
        <taxon>Gunneridae</taxon>
        <taxon>Pentapetalae</taxon>
        <taxon>rosids</taxon>
        <taxon>malvids</taxon>
        <taxon>Sapindales</taxon>
        <taxon>Sapindaceae</taxon>
        <taxon>Hippocastanoideae</taxon>
        <taxon>Acereae</taxon>
        <taxon>Dipteronia</taxon>
    </lineage>
</organism>
<protein>
    <submittedName>
        <fullName evidence="2">Uncharacterized protein</fullName>
    </submittedName>
</protein>
<accession>A0AAE0AVZ5</accession>
<name>A0AAE0AVZ5_9ROSI</name>
<comment type="caution">
    <text evidence="2">The sequence shown here is derived from an EMBL/GenBank/DDBJ whole genome shotgun (WGS) entry which is preliminary data.</text>
</comment>
<reference evidence="2" key="1">
    <citation type="journal article" date="2023" name="Plant J.">
        <title>Genome sequences and population genomics provide insights into the demographic history, inbreeding, and mutation load of two 'living fossil' tree species of Dipteronia.</title>
        <authorList>
            <person name="Feng Y."/>
            <person name="Comes H.P."/>
            <person name="Chen J."/>
            <person name="Zhu S."/>
            <person name="Lu R."/>
            <person name="Zhang X."/>
            <person name="Li P."/>
            <person name="Qiu J."/>
            <person name="Olsen K.M."/>
            <person name="Qiu Y."/>
        </authorList>
    </citation>
    <scope>NUCLEOTIDE SEQUENCE</scope>
    <source>
        <strain evidence="2">NBL</strain>
    </source>
</reference>
<dbReference type="AlphaFoldDB" id="A0AAE0AVZ5"/>
<evidence type="ECO:0000313" key="2">
    <source>
        <dbReference type="EMBL" id="KAK3224898.1"/>
    </source>
</evidence>
<feature type="compositionally biased region" description="Low complexity" evidence="1">
    <location>
        <begin position="24"/>
        <end position="44"/>
    </location>
</feature>
<feature type="non-terminal residue" evidence="2">
    <location>
        <position position="1"/>
    </location>
</feature>
<feature type="region of interest" description="Disordered" evidence="1">
    <location>
        <begin position="23"/>
        <end position="46"/>
    </location>
</feature>
<gene>
    <name evidence="2" type="ORF">Dsin_004760</name>
</gene>
<keyword evidence="3" id="KW-1185">Reference proteome</keyword>